<keyword evidence="2" id="KW-0472">Membrane</keyword>
<evidence type="ECO:0000313" key="4">
    <source>
        <dbReference type="Proteomes" id="UP000019494"/>
    </source>
</evidence>
<sequence>MSTMKPGQDRNERTLGQLVASATQDFSTIIRGEIALAKAELSSQVKKAGMGGVLLAAAGVIAFYSVYFIFITIAEGITAAGLPKWLSYLIVTVFFLLVAGVLALVGIRRLKTVQPKPAKAVAEAELTVAALKRATSNPYVPNGSRAVPGAAVGSPAAAAQTPTQAAHASPVSASSAPGIAPGSPEARLADA</sequence>
<keyword evidence="2" id="KW-0812">Transmembrane</keyword>
<organism evidence="3 4">
    <name type="scientific">Intrasporangium chromatireducens Q5-1</name>
    <dbReference type="NCBI Taxonomy" id="584657"/>
    <lineage>
        <taxon>Bacteria</taxon>
        <taxon>Bacillati</taxon>
        <taxon>Actinomycetota</taxon>
        <taxon>Actinomycetes</taxon>
        <taxon>Micrococcales</taxon>
        <taxon>Intrasporangiaceae</taxon>
        <taxon>Intrasporangium</taxon>
    </lineage>
</organism>
<feature type="non-terminal residue" evidence="3">
    <location>
        <position position="191"/>
    </location>
</feature>
<feature type="transmembrane region" description="Helical" evidence="2">
    <location>
        <begin position="53"/>
        <end position="73"/>
    </location>
</feature>
<evidence type="ECO:0008006" key="5">
    <source>
        <dbReference type="Google" id="ProtNLM"/>
    </source>
</evidence>
<gene>
    <name evidence="3" type="ORF">N864_03505</name>
</gene>
<dbReference type="Proteomes" id="UP000019494">
    <property type="component" value="Unassembled WGS sequence"/>
</dbReference>
<reference evidence="4" key="1">
    <citation type="submission" date="2013-08" db="EMBL/GenBank/DDBJ databases">
        <title>Intrasporangium oryzae NRRL B-24470.</title>
        <authorList>
            <person name="Liu H."/>
            <person name="Wang G."/>
        </authorList>
    </citation>
    <scope>NUCLEOTIDE SEQUENCE [LARGE SCALE GENOMIC DNA]</scope>
    <source>
        <strain evidence="4">Q5-1</strain>
    </source>
</reference>
<feature type="transmembrane region" description="Helical" evidence="2">
    <location>
        <begin position="85"/>
        <end position="107"/>
    </location>
</feature>
<evidence type="ECO:0000256" key="2">
    <source>
        <dbReference type="SAM" id="Phobius"/>
    </source>
</evidence>
<dbReference type="InterPro" id="IPR009937">
    <property type="entry name" value="Phage_holin_3_6"/>
</dbReference>
<proteinExistence type="predicted"/>
<comment type="caution">
    <text evidence="3">The sequence shown here is derived from an EMBL/GenBank/DDBJ whole genome shotgun (WGS) entry which is preliminary data.</text>
</comment>
<dbReference type="OrthoDB" id="3828498at2"/>
<keyword evidence="4" id="KW-1185">Reference proteome</keyword>
<accession>W9GUW9</accession>
<dbReference type="AlphaFoldDB" id="W9GUW9"/>
<protein>
    <recommendedName>
        <fullName evidence="5">Transporter</fullName>
    </recommendedName>
</protein>
<evidence type="ECO:0000313" key="3">
    <source>
        <dbReference type="EMBL" id="EWT07664.1"/>
    </source>
</evidence>
<dbReference type="Pfam" id="PF07332">
    <property type="entry name" value="Phage_holin_3_6"/>
    <property type="match status" value="1"/>
</dbReference>
<evidence type="ECO:0000256" key="1">
    <source>
        <dbReference type="SAM" id="MobiDB-lite"/>
    </source>
</evidence>
<name>W9GUW9_9MICO</name>
<feature type="region of interest" description="Disordered" evidence="1">
    <location>
        <begin position="153"/>
        <end position="191"/>
    </location>
</feature>
<dbReference type="RefSeq" id="WP_081793286.1">
    <property type="nucleotide sequence ID" value="NZ_AWQS01000007.1"/>
</dbReference>
<keyword evidence="2" id="KW-1133">Transmembrane helix</keyword>
<dbReference type="EMBL" id="AWQS01000007">
    <property type="protein sequence ID" value="EWT07664.1"/>
    <property type="molecule type" value="Genomic_DNA"/>
</dbReference>